<sequence>MRINSADELEVCEEVGRGAFGIVYRGLIKSTNEEVAIKQIDLENEHADLIEVNKEIQIISECRIPQITQFKGCFVKQYKLWVIMEYVNGGSLFDLLRPGPVQNEFAISAIVKEILIALLYLHNQGKIHRDLKSQNILLNRLGEVKLTDFGVSTQLSSNFSRRNTTVGTPFWMAPEVILNNNGGHSFKADIWSLGCCSYELFTGKPPLQNAFTPMKALRQISKCQADQDFIQLIGLNEMTEISNCFKDFLYQCFLVDPKERSSAMKLLKHKFITQYSNSKSEANKSKELKKLITRKQLWDQAHHVSKVQNFYVPTEIKLNQNRWSDDKQTEPSQQNQPKTIHFDMSSIICDPSVDGAAGEAGMVSLSAYRDLTPPTSEGTGNSTPASKTTSATSTSTPPPNHSKEQSPKDTPLQLHYNSLTRISTRQENIKKNLQPELHKIINKVFYKLESKNNLLTSQYDSLVALNDNIISLVSFIQDSSATATSSSSSPQDKGSSPKVLICSYLRYFIKELMREGPSEGRTMLQKLIIPSVIEAKGLATISGRSSSNKLSSSGPTQFDEIEQSLMESWIEKMKE</sequence>
<dbReference type="Proteomes" id="UP000837801">
    <property type="component" value="Unassembled WGS sequence"/>
</dbReference>
<dbReference type="InterPro" id="IPR011009">
    <property type="entry name" value="Kinase-like_dom_sf"/>
</dbReference>
<keyword evidence="3 4" id="KW-0067">ATP-binding</keyword>
<feature type="domain" description="Protein kinase" evidence="6">
    <location>
        <begin position="9"/>
        <end position="272"/>
    </location>
</feature>
<evidence type="ECO:0000256" key="2">
    <source>
        <dbReference type="ARBA" id="ARBA00022741"/>
    </source>
</evidence>
<comment type="caution">
    <text evidence="7">The sequence shown here is derived from an EMBL/GenBank/DDBJ whole genome shotgun (WGS) entry which is preliminary data.</text>
</comment>
<evidence type="ECO:0000259" key="6">
    <source>
        <dbReference type="PROSITE" id="PS50011"/>
    </source>
</evidence>
<feature type="region of interest" description="Disordered" evidence="5">
    <location>
        <begin position="322"/>
        <end position="341"/>
    </location>
</feature>
<dbReference type="GO" id="GO:0005737">
    <property type="term" value="C:cytoplasm"/>
    <property type="evidence" value="ECO:0007669"/>
    <property type="project" value="TreeGrafter"/>
</dbReference>
<dbReference type="SMART" id="SM00220">
    <property type="entry name" value="S_TKc"/>
    <property type="match status" value="1"/>
</dbReference>
<dbReference type="InterPro" id="IPR050629">
    <property type="entry name" value="STE20/SPS1-PAK"/>
</dbReference>
<dbReference type="PROSITE" id="PS50011">
    <property type="entry name" value="PROTEIN_KINASE_DOM"/>
    <property type="match status" value="1"/>
</dbReference>
<dbReference type="InterPro" id="IPR017441">
    <property type="entry name" value="Protein_kinase_ATP_BS"/>
</dbReference>
<accession>A0A9P0QS31</accession>
<keyword evidence="2 4" id="KW-0547">Nucleotide-binding</keyword>
<keyword evidence="8" id="KW-1185">Reference proteome</keyword>
<dbReference type="EC" id="2.7.11.1" evidence="1"/>
<name>A0A9P0QS31_9ASCO</name>
<dbReference type="InterPro" id="IPR000719">
    <property type="entry name" value="Prot_kinase_dom"/>
</dbReference>
<organism evidence="7 8">
    <name type="scientific">[Candida] railenensis</name>
    <dbReference type="NCBI Taxonomy" id="45579"/>
    <lineage>
        <taxon>Eukaryota</taxon>
        <taxon>Fungi</taxon>
        <taxon>Dikarya</taxon>
        <taxon>Ascomycota</taxon>
        <taxon>Saccharomycotina</taxon>
        <taxon>Pichiomycetes</taxon>
        <taxon>Debaryomycetaceae</taxon>
        <taxon>Kurtzmaniella</taxon>
    </lineage>
</organism>
<keyword evidence="7" id="KW-0418">Kinase</keyword>
<dbReference type="Gene3D" id="1.10.510.10">
    <property type="entry name" value="Transferase(Phosphotransferase) domain 1"/>
    <property type="match status" value="1"/>
</dbReference>
<dbReference type="GO" id="GO:0005524">
    <property type="term" value="F:ATP binding"/>
    <property type="evidence" value="ECO:0007669"/>
    <property type="project" value="UniProtKB-UniRule"/>
</dbReference>
<dbReference type="SUPFAM" id="SSF56112">
    <property type="entry name" value="Protein kinase-like (PK-like)"/>
    <property type="match status" value="1"/>
</dbReference>
<evidence type="ECO:0000256" key="5">
    <source>
        <dbReference type="SAM" id="MobiDB-lite"/>
    </source>
</evidence>
<dbReference type="AlphaFoldDB" id="A0A9P0QS31"/>
<dbReference type="GO" id="GO:0004674">
    <property type="term" value="F:protein serine/threonine kinase activity"/>
    <property type="evidence" value="ECO:0007669"/>
    <property type="project" value="UniProtKB-EC"/>
</dbReference>
<dbReference type="Pfam" id="PF00069">
    <property type="entry name" value="Pkinase"/>
    <property type="match status" value="1"/>
</dbReference>
<feature type="region of interest" description="Disordered" evidence="5">
    <location>
        <begin position="369"/>
        <end position="412"/>
    </location>
</feature>
<proteinExistence type="predicted"/>
<evidence type="ECO:0000313" key="8">
    <source>
        <dbReference type="Proteomes" id="UP000837801"/>
    </source>
</evidence>
<dbReference type="EMBL" id="CAKXYY010000011">
    <property type="protein sequence ID" value="CAH2353609.1"/>
    <property type="molecule type" value="Genomic_DNA"/>
</dbReference>
<reference evidence="7" key="1">
    <citation type="submission" date="2022-03" db="EMBL/GenBank/DDBJ databases">
        <authorList>
            <person name="Legras J.-L."/>
            <person name="Devillers H."/>
            <person name="Grondin C."/>
        </authorList>
    </citation>
    <scope>NUCLEOTIDE SEQUENCE</scope>
    <source>
        <strain evidence="7">CLIB 1423</strain>
    </source>
</reference>
<keyword evidence="7" id="KW-0808">Transferase</keyword>
<evidence type="ECO:0000256" key="4">
    <source>
        <dbReference type="PROSITE-ProRule" id="PRU10141"/>
    </source>
</evidence>
<evidence type="ECO:0000313" key="7">
    <source>
        <dbReference type="EMBL" id="CAH2353609.1"/>
    </source>
</evidence>
<gene>
    <name evidence="7" type="ORF">CLIB1423_11S03620</name>
</gene>
<dbReference type="GO" id="GO:0030447">
    <property type="term" value="P:filamentous growth"/>
    <property type="evidence" value="ECO:0007669"/>
    <property type="project" value="UniProtKB-ARBA"/>
</dbReference>
<dbReference type="OrthoDB" id="248923at2759"/>
<dbReference type="PROSITE" id="PS00107">
    <property type="entry name" value="PROTEIN_KINASE_ATP"/>
    <property type="match status" value="1"/>
</dbReference>
<evidence type="ECO:0000256" key="1">
    <source>
        <dbReference type="ARBA" id="ARBA00012513"/>
    </source>
</evidence>
<feature type="binding site" evidence="4">
    <location>
        <position position="38"/>
    </location>
    <ligand>
        <name>ATP</name>
        <dbReference type="ChEBI" id="CHEBI:30616"/>
    </ligand>
</feature>
<dbReference type="PANTHER" id="PTHR48012">
    <property type="entry name" value="STERILE20-LIKE KINASE, ISOFORM B-RELATED"/>
    <property type="match status" value="1"/>
</dbReference>
<evidence type="ECO:0000256" key="3">
    <source>
        <dbReference type="ARBA" id="ARBA00022840"/>
    </source>
</evidence>
<feature type="compositionally biased region" description="Low complexity" evidence="5">
    <location>
        <begin position="381"/>
        <end position="395"/>
    </location>
</feature>
<protein>
    <recommendedName>
        <fullName evidence="1">non-specific serine/threonine protein kinase</fullName>
        <ecNumber evidence="1">2.7.11.1</ecNumber>
    </recommendedName>
</protein>